<comment type="similarity">
    <text evidence="1">Belongs to the RCAN family.</text>
</comment>
<protein>
    <submittedName>
        <fullName evidence="3">Uncharacterized protein</fullName>
    </submittedName>
</protein>
<dbReference type="GO" id="GO:0005737">
    <property type="term" value="C:cytoplasm"/>
    <property type="evidence" value="ECO:0007669"/>
    <property type="project" value="TreeGrafter"/>
</dbReference>
<dbReference type="Proteomes" id="UP000052978">
    <property type="component" value="Unassembled WGS sequence"/>
</dbReference>
<organism evidence="3 4">
    <name type="scientific">Myotis brandtii</name>
    <name type="common">Brandt's bat</name>
    <dbReference type="NCBI Taxonomy" id="109478"/>
    <lineage>
        <taxon>Eukaryota</taxon>
        <taxon>Metazoa</taxon>
        <taxon>Chordata</taxon>
        <taxon>Craniata</taxon>
        <taxon>Vertebrata</taxon>
        <taxon>Euteleostomi</taxon>
        <taxon>Mammalia</taxon>
        <taxon>Eutheria</taxon>
        <taxon>Laurasiatheria</taxon>
        <taxon>Chiroptera</taxon>
        <taxon>Yangochiroptera</taxon>
        <taxon>Vespertilionidae</taxon>
        <taxon>Myotis</taxon>
    </lineage>
</organism>
<keyword evidence="4" id="KW-1185">Reference proteome</keyword>
<dbReference type="EMBL" id="KE161549">
    <property type="protein sequence ID" value="EPQ04427.1"/>
    <property type="molecule type" value="Genomic_DNA"/>
</dbReference>
<feature type="compositionally biased region" description="Basic and acidic residues" evidence="2">
    <location>
        <begin position="13"/>
        <end position="23"/>
    </location>
</feature>
<dbReference type="PANTHER" id="PTHR10300:SF5">
    <property type="entry name" value="CALCIPRESSIN-2"/>
    <property type="match status" value="1"/>
</dbReference>
<proteinExistence type="inferred from homology"/>
<evidence type="ECO:0000256" key="1">
    <source>
        <dbReference type="ARBA" id="ARBA00008209"/>
    </source>
</evidence>
<feature type="compositionally biased region" description="Basic residues" evidence="2">
    <location>
        <begin position="1"/>
        <end position="12"/>
    </location>
</feature>
<sequence>MPFRNQSRKKDKKISDNDQHGMRGDSYFIGMRNPGQQGHIADDEGLFLLCCIDRDWAVTQCFAEEAFQAITDFNDLPNSLFACNVHQSVFEGEESKANQSDMQIRHQQRWRLICIYRLGAKTEDTVEGSQATELR</sequence>
<name>S7P9W1_MYOBR</name>
<dbReference type="GO" id="GO:0019722">
    <property type="term" value="P:calcium-mediated signaling"/>
    <property type="evidence" value="ECO:0007669"/>
    <property type="project" value="InterPro"/>
</dbReference>
<evidence type="ECO:0000313" key="3">
    <source>
        <dbReference type="EMBL" id="EPQ04427.1"/>
    </source>
</evidence>
<dbReference type="PANTHER" id="PTHR10300">
    <property type="entry name" value="CALCIPRESSIN"/>
    <property type="match status" value="1"/>
</dbReference>
<dbReference type="AlphaFoldDB" id="S7P9W1"/>
<evidence type="ECO:0000313" key="4">
    <source>
        <dbReference type="Proteomes" id="UP000052978"/>
    </source>
</evidence>
<dbReference type="InterPro" id="IPR006931">
    <property type="entry name" value="Calcipressin"/>
</dbReference>
<feature type="region of interest" description="Disordered" evidence="2">
    <location>
        <begin position="1"/>
        <end position="23"/>
    </location>
</feature>
<reference evidence="3 4" key="1">
    <citation type="journal article" date="2013" name="Nat. Commun.">
        <title>Genome analysis reveals insights into physiology and longevity of the Brandt's bat Myotis brandtii.</title>
        <authorList>
            <person name="Seim I."/>
            <person name="Fang X."/>
            <person name="Xiong Z."/>
            <person name="Lobanov A.V."/>
            <person name="Huang Z."/>
            <person name="Ma S."/>
            <person name="Feng Y."/>
            <person name="Turanov A.A."/>
            <person name="Zhu Y."/>
            <person name="Lenz T.L."/>
            <person name="Gerashchenko M.V."/>
            <person name="Fan D."/>
            <person name="Hee Yim S."/>
            <person name="Yao X."/>
            <person name="Jordan D."/>
            <person name="Xiong Y."/>
            <person name="Ma Y."/>
            <person name="Lyapunov A.N."/>
            <person name="Chen G."/>
            <person name="Kulakova O.I."/>
            <person name="Sun Y."/>
            <person name="Lee S.G."/>
            <person name="Bronson R.T."/>
            <person name="Moskalev A.A."/>
            <person name="Sunyaev S.R."/>
            <person name="Zhang G."/>
            <person name="Krogh A."/>
            <person name="Wang J."/>
            <person name="Gladyshev V.N."/>
        </authorList>
    </citation>
    <scope>NUCLEOTIDE SEQUENCE [LARGE SCALE GENOMIC DNA]</scope>
</reference>
<dbReference type="GO" id="GO:0008597">
    <property type="term" value="F:calcium-dependent protein serine/threonine phosphatase regulator activity"/>
    <property type="evidence" value="ECO:0007669"/>
    <property type="project" value="TreeGrafter"/>
</dbReference>
<accession>S7P9W1</accession>
<evidence type="ECO:0000256" key="2">
    <source>
        <dbReference type="SAM" id="MobiDB-lite"/>
    </source>
</evidence>
<gene>
    <name evidence="3" type="ORF">D623_10026069</name>
</gene>
<dbReference type="GO" id="GO:0005634">
    <property type="term" value="C:nucleus"/>
    <property type="evidence" value="ECO:0007669"/>
    <property type="project" value="TreeGrafter"/>
</dbReference>